<dbReference type="Proteomes" id="UP000576645">
    <property type="component" value="Unassembled WGS sequence"/>
</dbReference>
<reference evidence="2 3" key="1">
    <citation type="submission" date="2019-09" db="EMBL/GenBank/DDBJ databases">
        <title>Draft genome sequencing and comparative genomics of hatchery-associated Vibrios.</title>
        <authorList>
            <person name="Kehlet-Delgado H."/>
            <person name="Mueller R.S."/>
        </authorList>
    </citation>
    <scope>NUCLEOTIDE SEQUENCE [LARGE SCALE GENOMIC DNA]</scope>
    <source>
        <strain evidence="2 3">09-121-3</strain>
    </source>
</reference>
<organism evidence="2 3">
    <name type="scientific">Vibrio coralliilyticus</name>
    <dbReference type="NCBI Taxonomy" id="190893"/>
    <lineage>
        <taxon>Bacteria</taxon>
        <taxon>Pseudomonadati</taxon>
        <taxon>Pseudomonadota</taxon>
        <taxon>Gammaproteobacteria</taxon>
        <taxon>Vibrionales</taxon>
        <taxon>Vibrionaceae</taxon>
        <taxon>Vibrio</taxon>
    </lineage>
</organism>
<evidence type="ECO:0000256" key="1">
    <source>
        <dbReference type="SAM" id="Phobius"/>
    </source>
</evidence>
<keyword evidence="1" id="KW-0472">Membrane</keyword>
<gene>
    <name evidence="2" type="ORF">F0238_03770</name>
</gene>
<protein>
    <submittedName>
        <fullName evidence="2">Uncharacterized protein</fullName>
    </submittedName>
</protein>
<feature type="transmembrane region" description="Helical" evidence="1">
    <location>
        <begin position="33"/>
        <end position="54"/>
    </location>
</feature>
<accession>A0AAP6ZK74</accession>
<proteinExistence type="predicted"/>
<comment type="caution">
    <text evidence="2">The sequence shown here is derived from an EMBL/GenBank/DDBJ whole genome shotgun (WGS) entry which is preliminary data.</text>
</comment>
<dbReference type="RefSeq" id="WP_171351898.1">
    <property type="nucleotide sequence ID" value="NZ_VTXP01000002.1"/>
</dbReference>
<keyword evidence="1" id="KW-1133">Transmembrane helix</keyword>
<keyword evidence="1" id="KW-0812">Transmembrane</keyword>
<dbReference type="EMBL" id="VTXP01000002">
    <property type="protein sequence ID" value="NOJ21846.1"/>
    <property type="molecule type" value="Genomic_DNA"/>
</dbReference>
<evidence type="ECO:0000313" key="2">
    <source>
        <dbReference type="EMBL" id="NOJ21846.1"/>
    </source>
</evidence>
<sequence>MIYTTFVIVTLISISVGYVLGNKNPQMRVEKRVKFIASITQSMSVVLALIVFGYQYTKDKEDSVSDKLKYAFETVQEYNKDVTLETVKLMKEYFYEYGVLSDEELKYTRKNPSERLKLESRILELSPSLVNYVYDANTCIEANVCDKDFTVTRVCHQISVPHMVLAAMKDHNSNIKVEISGHKLRKALIISTFKNFDSFKKKYC</sequence>
<feature type="transmembrane region" description="Helical" evidence="1">
    <location>
        <begin position="6"/>
        <end position="21"/>
    </location>
</feature>
<evidence type="ECO:0000313" key="3">
    <source>
        <dbReference type="Proteomes" id="UP000576645"/>
    </source>
</evidence>
<name>A0AAP6ZK74_9VIBR</name>
<dbReference type="AlphaFoldDB" id="A0AAP6ZK74"/>